<feature type="domain" description="KANL3/Tex30 alpha/beta hydrolase-like" evidence="1">
    <location>
        <begin position="9"/>
        <end position="177"/>
    </location>
</feature>
<accession>A0AAJ5W3F0</accession>
<dbReference type="InterPro" id="IPR046879">
    <property type="entry name" value="KANL3/Tex30_Abhydrolase"/>
</dbReference>
<evidence type="ECO:0000313" key="3">
    <source>
        <dbReference type="Proteomes" id="UP001213972"/>
    </source>
</evidence>
<evidence type="ECO:0000313" key="2">
    <source>
        <dbReference type="EMBL" id="WEK15012.1"/>
    </source>
</evidence>
<evidence type="ECO:0000259" key="1">
    <source>
        <dbReference type="Pfam" id="PF20408"/>
    </source>
</evidence>
<dbReference type="GO" id="GO:0016787">
    <property type="term" value="F:hydrolase activity"/>
    <property type="evidence" value="ECO:0007669"/>
    <property type="project" value="UniProtKB-KW"/>
</dbReference>
<organism evidence="2 3">
    <name type="scientific">Candidatus Microbacterium phytovorans</name>
    <dbReference type="NCBI Taxonomy" id="3121374"/>
    <lineage>
        <taxon>Bacteria</taxon>
        <taxon>Bacillati</taxon>
        <taxon>Actinomycetota</taxon>
        <taxon>Actinomycetes</taxon>
        <taxon>Micrococcales</taxon>
        <taxon>Microbacteriaceae</taxon>
        <taxon>Microbacterium</taxon>
    </lineage>
</organism>
<dbReference type="AlphaFoldDB" id="A0AAJ5W3F0"/>
<dbReference type="Proteomes" id="UP001213972">
    <property type="component" value="Chromosome"/>
</dbReference>
<sequence length="204" mass="21333">MLAPADPVAVVLLAHGAGAGMEHPFLTGLADALEQARFAVVRFVFPYLEAGRRMPGPAAHATATWIAAMRDAERRFPGLPVIAAGKSYGGRMASMAAAEGLIAPAGLVYLGYPLHPPGAPEKLRAAHLPAITAPQLFVEGTRDPFLQPLEQFAEVVAHCQLAEVVWIEGGGHSFDVAGTKRPAYEIGASLAGPVADWVARQGIA</sequence>
<dbReference type="Pfam" id="PF20408">
    <property type="entry name" value="Abhydrolase_11"/>
    <property type="match status" value="1"/>
</dbReference>
<name>A0AAJ5W3F0_9MICO</name>
<reference evidence="2" key="1">
    <citation type="submission" date="2023-03" db="EMBL/GenBank/DDBJ databases">
        <title>Andean soil-derived lignocellulolytic bacterial consortium as a source of novel taxa and putative plastic-active enzymes.</title>
        <authorList>
            <person name="Diaz-Garcia L."/>
            <person name="Chuvochina M."/>
            <person name="Feuerriegel G."/>
            <person name="Bunk B."/>
            <person name="Sproer C."/>
            <person name="Streit W.R."/>
            <person name="Rodriguez L.M."/>
            <person name="Overmann J."/>
            <person name="Jimenez D.J."/>
        </authorList>
    </citation>
    <scope>NUCLEOTIDE SEQUENCE</scope>
    <source>
        <strain evidence="2">MAG 4610</strain>
    </source>
</reference>
<dbReference type="InterPro" id="IPR026555">
    <property type="entry name" value="NSL3/Tex30"/>
</dbReference>
<keyword evidence="2" id="KW-0378">Hydrolase</keyword>
<dbReference type="InterPro" id="IPR029058">
    <property type="entry name" value="AB_hydrolase_fold"/>
</dbReference>
<dbReference type="Gene3D" id="3.40.50.1820">
    <property type="entry name" value="alpha/beta hydrolase"/>
    <property type="match status" value="1"/>
</dbReference>
<dbReference type="EMBL" id="CP119321">
    <property type="protein sequence ID" value="WEK15012.1"/>
    <property type="molecule type" value="Genomic_DNA"/>
</dbReference>
<gene>
    <name evidence="2" type="ORF">P0Y48_05660</name>
</gene>
<dbReference type="PANTHER" id="PTHR13136">
    <property type="entry name" value="TESTIS DEVELOPMENT PROTEIN PRTD"/>
    <property type="match status" value="1"/>
</dbReference>
<dbReference type="SUPFAM" id="SSF53474">
    <property type="entry name" value="alpha/beta-Hydrolases"/>
    <property type="match status" value="1"/>
</dbReference>
<protein>
    <submittedName>
        <fullName evidence="2">Dienelactone hydrolase</fullName>
    </submittedName>
</protein>
<dbReference type="PANTHER" id="PTHR13136:SF11">
    <property type="entry name" value="TESTIS-EXPRESSED PROTEIN 30"/>
    <property type="match status" value="1"/>
</dbReference>
<proteinExistence type="predicted"/>